<dbReference type="EnsemblMetazoa" id="XM_044461830.1">
    <property type="protein sequence ID" value="XP_044317765.1"/>
    <property type="gene ID" value="LOC108041155"/>
</dbReference>
<accession>A0ABM5JG32</accession>
<keyword evidence="1" id="KW-0812">Transmembrane</keyword>
<organism evidence="2 3">
    <name type="scientific">Drosophila rhopaloa</name>
    <name type="common">Fruit fly</name>
    <dbReference type="NCBI Taxonomy" id="1041015"/>
    <lineage>
        <taxon>Eukaryota</taxon>
        <taxon>Metazoa</taxon>
        <taxon>Ecdysozoa</taxon>
        <taxon>Arthropoda</taxon>
        <taxon>Hexapoda</taxon>
        <taxon>Insecta</taxon>
        <taxon>Pterygota</taxon>
        <taxon>Neoptera</taxon>
        <taxon>Endopterygota</taxon>
        <taxon>Diptera</taxon>
        <taxon>Brachycera</taxon>
        <taxon>Muscomorpha</taxon>
        <taxon>Ephydroidea</taxon>
        <taxon>Drosophilidae</taxon>
        <taxon>Drosophila</taxon>
        <taxon>Sophophora</taxon>
    </lineage>
</organism>
<keyword evidence="3" id="KW-1185">Reference proteome</keyword>
<keyword evidence="1" id="KW-0472">Membrane</keyword>
<dbReference type="GeneID" id="108041155"/>
<feature type="transmembrane region" description="Helical" evidence="1">
    <location>
        <begin position="59"/>
        <end position="81"/>
    </location>
</feature>
<evidence type="ECO:0000313" key="3">
    <source>
        <dbReference type="Proteomes" id="UP001652680"/>
    </source>
</evidence>
<protein>
    <submittedName>
        <fullName evidence="2">Uncharacterized protein</fullName>
    </submittedName>
</protein>
<keyword evidence="1" id="KW-1133">Transmembrane helix</keyword>
<name>A0ABM5JG32_DRORH</name>
<dbReference type="Proteomes" id="UP001652680">
    <property type="component" value="Unassembled WGS sequence"/>
</dbReference>
<reference evidence="2" key="2">
    <citation type="submission" date="2025-05" db="UniProtKB">
        <authorList>
            <consortium name="EnsemblMetazoa"/>
        </authorList>
    </citation>
    <scope>IDENTIFICATION</scope>
</reference>
<sequence>MPSRPDERWFVITTLASWNLLGGFGFYAYIMDCYLNYPPEHEKRQFQYHTFSGSINQDIVIGITVVMLCQILSTILLCLALNEAKRKCFFYGIFISMAFPCACLPVWPLAGKFFHCLLVMHPTLSFDFY</sequence>
<evidence type="ECO:0000313" key="2">
    <source>
        <dbReference type="EnsemblMetazoa" id="XP_044317765.1"/>
    </source>
</evidence>
<evidence type="ECO:0000256" key="1">
    <source>
        <dbReference type="SAM" id="Phobius"/>
    </source>
</evidence>
<feature type="transmembrane region" description="Helical" evidence="1">
    <location>
        <begin position="9"/>
        <end position="30"/>
    </location>
</feature>
<proteinExistence type="predicted"/>
<dbReference type="RefSeq" id="XP_044317765.1">
    <property type="nucleotide sequence ID" value="XM_044461830.1"/>
</dbReference>
<feature type="transmembrane region" description="Helical" evidence="1">
    <location>
        <begin position="88"/>
        <end position="110"/>
    </location>
</feature>
<reference evidence="3" key="1">
    <citation type="journal article" date="2021" name="Elife">
        <title>Highly contiguous assemblies of 101 drosophilid genomes.</title>
        <authorList>
            <person name="Kim B.Y."/>
            <person name="Wang J.R."/>
            <person name="Miller D.E."/>
            <person name="Barmina O."/>
            <person name="Delaney E."/>
            <person name="Thompson A."/>
            <person name="Comeault A.A."/>
            <person name="Peede D."/>
            <person name="D'Agostino E.R."/>
            <person name="Pelaez J."/>
            <person name="Aguilar J.M."/>
            <person name="Haji D."/>
            <person name="Matsunaga T."/>
            <person name="Armstrong E.E."/>
            <person name="Zych M."/>
            <person name="Ogawa Y."/>
            <person name="Stamenkovic-Radak M."/>
            <person name="Jelic M."/>
            <person name="Veselinovic M.S."/>
            <person name="Tanaskovic M."/>
            <person name="Eric P."/>
            <person name="Gao J.J."/>
            <person name="Katoh T.K."/>
            <person name="Toda M.J."/>
            <person name="Watabe H."/>
            <person name="Watada M."/>
            <person name="Davis J.S."/>
            <person name="Moyle L.C."/>
            <person name="Manoli G."/>
            <person name="Bertolini E."/>
            <person name="Kostal V."/>
            <person name="Hawley R.S."/>
            <person name="Takahashi A."/>
            <person name="Jones C.D."/>
            <person name="Price D.K."/>
            <person name="Whiteman N."/>
            <person name="Kopp A."/>
            <person name="Matute D.R."/>
            <person name="Petrov D.A."/>
        </authorList>
    </citation>
    <scope>NUCLEOTIDE SEQUENCE [LARGE SCALE GENOMIC DNA]</scope>
</reference>